<dbReference type="SUPFAM" id="SSF51126">
    <property type="entry name" value="Pectin lyase-like"/>
    <property type="match status" value="1"/>
</dbReference>
<evidence type="ECO:0000259" key="2">
    <source>
        <dbReference type="Pfam" id="PF13229"/>
    </source>
</evidence>
<comment type="caution">
    <text evidence="3">The sequence shown here is derived from an EMBL/GenBank/DDBJ whole genome shotgun (WGS) entry which is preliminary data.</text>
</comment>
<dbReference type="AlphaFoldDB" id="A0A9W9MG66"/>
<proteinExistence type="predicted"/>
<protein>
    <submittedName>
        <fullName evidence="3">Pectin lyase fold/virulence factor</fullName>
    </submittedName>
</protein>
<feature type="signal peptide" evidence="1">
    <location>
        <begin position="1"/>
        <end position="15"/>
    </location>
</feature>
<name>A0A9W9MG66_9EURO</name>
<dbReference type="Pfam" id="PF13229">
    <property type="entry name" value="Beta_helix"/>
    <property type="match status" value="1"/>
</dbReference>
<dbReference type="InterPro" id="IPR039448">
    <property type="entry name" value="Beta_helix"/>
</dbReference>
<dbReference type="InterPro" id="IPR012334">
    <property type="entry name" value="Pectin_lyas_fold"/>
</dbReference>
<dbReference type="EMBL" id="JAPQKP010000003">
    <property type="protein sequence ID" value="KAJ5200697.1"/>
    <property type="molecule type" value="Genomic_DNA"/>
</dbReference>
<feature type="chain" id="PRO_5040785337" evidence="1">
    <location>
        <begin position="16"/>
        <end position="660"/>
    </location>
</feature>
<dbReference type="Proteomes" id="UP001150879">
    <property type="component" value="Unassembled WGS sequence"/>
</dbReference>
<feature type="domain" description="Right handed beta helix" evidence="2">
    <location>
        <begin position="235"/>
        <end position="383"/>
    </location>
</feature>
<gene>
    <name evidence="3" type="ORF">N7472_005901</name>
</gene>
<reference evidence="3" key="2">
    <citation type="journal article" date="2023" name="IMA Fungus">
        <title>Comparative genomic study of the Penicillium genus elucidates a diverse pangenome and 15 lateral gene transfer events.</title>
        <authorList>
            <person name="Petersen C."/>
            <person name="Sorensen T."/>
            <person name="Nielsen M.R."/>
            <person name="Sondergaard T.E."/>
            <person name="Sorensen J.L."/>
            <person name="Fitzpatrick D.A."/>
            <person name="Frisvad J.C."/>
            <person name="Nielsen K.L."/>
        </authorList>
    </citation>
    <scope>NUCLEOTIDE SEQUENCE</scope>
    <source>
        <strain evidence="3">IBT 16849</strain>
    </source>
</reference>
<evidence type="ECO:0000256" key="1">
    <source>
        <dbReference type="SAM" id="SignalP"/>
    </source>
</evidence>
<dbReference type="InterPro" id="IPR006626">
    <property type="entry name" value="PbH1"/>
</dbReference>
<dbReference type="Gene3D" id="2.160.20.10">
    <property type="entry name" value="Single-stranded right-handed beta-helix, Pectin lyase-like"/>
    <property type="match status" value="1"/>
</dbReference>
<accession>A0A9W9MG66</accession>
<keyword evidence="3" id="KW-0456">Lyase</keyword>
<sequence length="660" mass="69907">MKLAQYLALLPLCLASSSYYFDGSATSNGDGTQSSPYNTLASIPNLSLSPGDNILLKRGTSFAGPLLLNKSGSAGSVITVSAYGDASQSKPIVSAGTTLNSVLIHGASFVTVQDLNITNPGDNKTPRRGVYVYAADAGRVQEITLQRLYIHDVRGWMPSTTTTGIATGKYANASGGIVIEAAGSKTPTYFDGLLIQDNEIRSVDRQGIYTWSNWCQREELAAFWNTLCLKPWAASSGLVIQQNRLYDIGGDGIVITGNNDAKVLTNTLVGFNRRSESYNAGLWTANSVGSVFRYNTVSGGKSTLDANSGAGMAYDVDHSTSGTLFEYNVSHDNEGGFFLFCPYDKPSRNFTIRYNLSVNDRARIFQVCDGGLVGGKIYKNTVHIGDGLSPYIVTETTAATLDVQLTNNIFKKEGSGAAKWELSDTKFTVNNNAFHGSINTYSKATNPLTEAPGLAAPGLRDPKAYLLLAGYPTLDSATSVPGDADVDFFNNPTSAHANRGFYSGAGTKVPTWISRFDDSGLSGWTATGTASIVADPSGGLGKSLSLPSGVSITKLISLTVPFRLNLRIWTPVGTGILPSVEIQGVSKSATVMFAAATPYRQGEWQILEIAFSDSASTATVDGESVTLKYATQSGNVTTAFVKINGGSTGLFVDEVFVTAA</sequence>
<evidence type="ECO:0000313" key="4">
    <source>
        <dbReference type="Proteomes" id="UP001150879"/>
    </source>
</evidence>
<organism evidence="3 4">
    <name type="scientific">Penicillium cf. griseofulvum</name>
    <dbReference type="NCBI Taxonomy" id="2972120"/>
    <lineage>
        <taxon>Eukaryota</taxon>
        <taxon>Fungi</taxon>
        <taxon>Dikarya</taxon>
        <taxon>Ascomycota</taxon>
        <taxon>Pezizomycotina</taxon>
        <taxon>Eurotiomycetes</taxon>
        <taxon>Eurotiomycetidae</taxon>
        <taxon>Eurotiales</taxon>
        <taxon>Aspergillaceae</taxon>
        <taxon>Penicillium</taxon>
    </lineage>
</organism>
<keyword evidence="4" id="KW-1185">Reference proteome</keyword>
<reference evidence="3" key="1">
    <citation type="submission" date="2022-11" db="EMBL/GenBank/DDBJ databases">
        <authorList>
            <person name="Petersen C."/>
        </authorList>
    </citation>
    <scope>NUCLEOTIDE SEQUENCE</scope>
    <source>
        <strain evidence="3">IBT 16849</strain>
    </source>
</reference>
<keyword evidence="1" id="KW-0732">Signal</keyword>
<dbReference type="InterPro" id="IPR011050">
    <property type="entry name" value="Pectin_lyase_fold/virulence"/>
</dbReference>
<evidence type="ECO:0000313" key="3">
    <source>
        <dbReference type="EMBL" id="KAJ5200697.1"/>
    </source>
</evidence>
<dbReference type="GO" id="GO:0016829">
    <property type="term" value="F:lyase activity"/>
    <property type="evidence" value="ECO:0007669"/>
    <property type="project" value="UniProtKB-KW"/>
</dbReference>
<dbReference type="SMART" id="SM00710">
    <property type="entry name" value="PbH1"/>
    <property type="match status" value="6"/>
</dbReference>